<feature type="domain" description="GS catalytic" evidence="6">
    <location>
        <begin position="1"/>
        <end position="118"/>
    </location>
</feature>
<feature type="region of interest" description="Disordered" evidence="5">
    <location>
        <begin position="43"/>
        <end position="65"/>
    </location>
</feature>
<dbReference type="InterPro" id="IPR014746">
    <property type="entry name" value="Gln_synth/guanido_kin_cat_dom"/>
</dbReference>
<name>A0ABN1WRT2_9ACTN</name>
<evidence type="ECO:0000313" key="7">
    <source>
        <dbReference type="EMBL" id="GAA1262020.1"/>
    </source>
</evidence>
<comment type="caution">
    <text evidence="7">The sequence shown here is derived from an EMBL/GenBank/DDBJ whole genome shotgun (WGS) entry which is preliminary data.</text>
</comment>
<dbReference type="Pfam" id="PF00120">
    <property type="entry name" value="Gln-synt_C"/>
    <property type="match status" value="1"/>
</dbReference>
<keyword evidence="8" id="KW-1185">Reference proteome</keyword>
<evidence type="ECO:0000256" key="4">
    <source>
        <dbReference type="RuleBase" id="RU000384"/>
    </source>
</evidence>
<sequence>MRVPPERGGAARLEARLGDATANPHLAVAGLLAAAQLGIAAAEEPPAPMTGENRDRGTATPLPTDLGRALDALEADDELTDALGKPFVDAFLTFKRDELARFQRYVTDWEFREYARLV</sequence>
<evidence type="ECO:0000259" key="6">
    <source>
        <dbReference type="PROSITE" id="PS51987"/>
    </source>
</evidence>
<evidence type="ECO:0000256" key="3">
    <source>
        <dbReference type="PROSITE-ProRule" id="PRU01331"/>
    </source>
</evidence>
<dbReference type="Gene3D" id="3.30.590.10">
    <property type="entry name" value="Glutamine synthetase/guanido kinase, catalytic domain"/>
    <property type="match status" value="1"/>
</dbReference>
<evidence type="ECO:0000256" key="2">
    <source>
        <dbReference type="ARBA" id="ARBA00022598"/>
    </source>
</evidence>
<dbReference type="PANTHER" id="PTHR43785">
    <property type="entry name" value="GAMMA-GLUTAMYLPUTRESCINE SYNTHETASE"/>
    <property type="match status" value="1"/>
</dbReference>
<dbReference type="PROSITE" id="PS51987">
    <property type="entry name" value="GS_CATALYTIC"/>
    <property type="match status" value="1"/>
</dbReference>
<proteinExistence type="inferred from homology"/>
<evidence type="ECO:0000313" key="8">
    <source>
        <dbReference type="Proteomes" id="UP001500282"/>
    </source>
</evidence>
<protein>
    <recommendedName>
        <fullName evidence="6">GS catalytic domain-containing protein</fullName>
    </recommendedName>
</protein>
<accession>A0ABN1WRT2</accession>
<evidence type="ECO:0000256" key="1">
    <source>
        <dbReference type="ARBA" id="ARBA00009897"/>
    </source>
</evidence>
<comment type="similarity">
    <text evidence="1 3 4">Belongs to the glutamine synthetase family.</text>
</comment>
<dbReference type="EMBL" id="BAAAIH010000008">
    <property type="protein sequence ID" value="GAA1262020.1"/>
    <property type="molecule type" value="Genomic_DNA"/>
</dbReference>
<dbReference type="SUPFAM" id="SSF55931">
    <property type="entry name" value="Glutamine synthetase/guanido kinase"/>
    <property type="match status" value="1"/>
</dbReference>
<organism evidence="7 8">
    <name type="scientific">Streptomyces javensis</name>
    <dbReference type="NCBI Taxonomy" id="114698"/>
    <lineage>
        <taxon>Bacteria</taxon>
        <taxon>Bacillati</taxon>
        <taxon>Actinomycetota</taxon>
        <taxon>Actinomycetes</taxon>
        <taxon>Kitasatosporales</taxon>
        <taxon>Streptomycetaceae</taxon>
        <taxon>Streptomyces</taxon>
        <taxon>Streptomyces violaceusniger group</taxon>
    </lineage>
</organism>
<gene>
    <name evidence="7" type="ORF">GCM10009579_20390</name>
</gene>
<dbReference type="PANTHER" id="PTHR43785:SF12">
    <property type="entry name" value="TYPE-1 GLUTAMINE SYNTHETASE 2"/>
    <property type="match status" value="1"/>
</dbReference>
<keyword evidence="2" id="KW-0436">Ligase</keyword>
<dbReference type="InterPro" id="IPR008146">
    <property type="entry name" value="Gln_synth_cat_dom"/>
</dbReference>
<evidence type="ECO:0000256" key="5">
    <source>
        <dbReference type="SAM" id="MobiDB-lite"/>
    </source>
</evidence>
<reference evidence="7 8" key="1">
    <citation type="journal article" date="2019" name="Int. J. Syst. Evol. Microbiol.">
        <title>The Global Catalogue of Microorganisms (GCM) 10K type strain sequencing project: providing services to taxonomists for standard genome sequencing and annotation.</title>
        <authorList>
            <consortium name="The Broad Institute Genomics Platform"/>
            <consortium name="The Broad Institute Genome Sequencing Center for Infectious Disease"/>
            <person name="Wu L."/>
            <person name="Ma J."/>
        </authorList>
    </citation>
    <scope>NUCLEOTIDE SEQUENCE [LARGE SCALE GENOMIC DNA]</scope>
    <source>
        <strain evidence="7 8">JCM 11448</strain>
    </source>
</reference>
<dbReference type="Proteomes" id="UP001500282">
    <property type="component" value="Unassembled WGS sequence"/>
</dbReference>